<accession>A0A8J2XSD5</accession>
<gene>
    <name evidence="2" type="ORF">GCM10011511_17300</name>
</gene>
<evidence type="ECO:0000259" key="1">
    <source>
        <dbReference type="Pfam" id="PF04264"/>
    </source>
</evidence>
<dbReference type="Proteomes" id="UP000607559">
    <property type="component" value="Unassembled WGS sequence"/>
</dbReference>
<reference evidence="2" key="2">
    <citation type="submission" date="2020-09" db="EMBL/GenBank/DDBJ databases">
        <authorList>
            <person name="Sun Q."/>
            <person name="Zhou Y."/>
        </authorList>
    </citation>
    <scope>NUCLEOTIDE SEQUENCE</scope>
    <source>
        <strain evidence="2">CGMCC 1.15448</strain>
    </source>
</reference>
<proteinExistence type="predicted"/>
<dbReference type="SUPFAM" id="SSF101874">
    <property type="entry name" value="YceI-like"/>
    <property type="match status" value="1"/>
</dbReference>
<dbReference type="RefSeq" id="WP_188930665.1">
    <property type="nucleotide sequence ID" value="NZ_BMJC01000002.1"/>
</dbReference>
<organism evidence="2 3">
    <name type="scientific">Puia dinghuensis</name>
    <dbReference type="NCBI Taxonomy" id="1792502"/>
    <lineage>
        <taxon>Bacteria</taxon>
        <taxon>Pseudomonadati</taxon>
        <taxon>Bacteroidota</taxon>
        <taxon>Chitinophagia</taxon>
        <taxon>Chitinophagales</taxon>
        <taxon>Chitinophagaceae</taxon>
        <taxon>Puia</taxon>
    </lineage>
</organism>
<dbReference type="Pfam" id="PF04264">
    <property type="entry name" value="YceI"/>
    <property type="match status" value="1"/>
</dbReference>
<feature type="domain" description="Lipid/polyisoprenoid-binding YceI-like" evidence="1">
    <location>
        <begin position="54"/>
        <end position="190"/>
    </location>
</feature>
<dbReference type="EMBL" id="BMJC01000002">
    <property type="protein sequence ID" value="GGA94546.1"/>
    <property type="molecule type" value="Genomic_DNA"/>
</dbReference>
<dbReference type="Gene3D" id="2.40.128.110">
    <property type="entry name" value="Lipid/polyisoprenoid-binding, YceI-like"/>
    <property type="match status" value="1"/>
</dbReference>
<comment type="caution">
    <text evidence="2">The sequence shown here is derived from an EMBL/GenBank/DDBJ whole genome shotgun (WGS) entry which is preliminary data.</text>
</comment>
<evidence type="ECO:0000313" key="3">
    <source>
        <dbReference type="Proteomes" id="UP000607559"/>
    </source>
</evidence>
<dbReference type="InterPro" id="IPR007372">
    <property type="entry name" value="Lipid/polyisoprenoid-bd_YceI"/>
</dbReference>
<protein>
    <recommendedName>
        <fullName evidence="1">Lipid/polyisoprenoid-binding YceI-like domain-containing protein</fullName>
    </recommendedName>
</protein>
<reference evidence="2" key="1">
    <citation type="journal article" date="2014" name="Int. J. Syst. Evol. Microbiol.">
        <title>Complete genome sequence of Corynebacterium casei LMG S-19264T (=DSM 44701T), isolated from a smear-ripened cheese.</title>
        <authorList>
            <consortium name="US DOE Joint Genome Institute (JGI-PGF)"/>
            <person name="Walter F."/>
            <person name="Albersmeier A."/>
            <person name="Kalinowski J."/>
            <person name="Ruckert C."/>
        </authorList>
    </citation>
    <scope>NUCLEOTIDE SEQUENCE</scope>
    <source>
        <strain evidence="2">CGMCC 1.15448</strain>
    </source>
</reference>
<dbReference type="InterPro" id="IPR036761">
    <property type="entry name" value="TTHA0802/YceI-like_sf"/>
</dbReference>
<sequence length="199" mass="21944">MKPYLFFLFPVFLLAGAGKPARDLYVLSREYTVTIAGTSNLRDWKENVCAVSGFMEAEGNADGSIALHSIRICMDVLSIKSDMGRVMDNKTYEALKAADHPEILFTLSAPMILTQVRNCGIAIPVKGNLSLAGVCKPVTMLVKTIEISQGKLQFEGYENLRMTDFGVRPPSALFGTLRASPDITIHFKTNFINNLFQTT</sequence>
<evidence type="ECO:0000313" key="2">
    <source>
        <dbReference type="EMBL" id="GGA94546.1"/>
    </source>
</evidence>
<dbReference type="AlphaFoldDB" id="A0A8J2XSD5"/>
<name>A0A8J2XSD5_9BACT</name>
<keyword evidence="3" id="KW-1185">Reference proteome</keyword>